<reference evidence="7" key="1">
    <citation type="submission" date="2016-10" db="EMBL/GenBank/DDBJ databases">
        <authorList>
            <person name="Varghese N."/>
            <person name="Submissions S."/>
        </authorList>
    </citation>
    <scope>NUCLEOTIDE SEQUENCE [LARGE SCALE GENOMIC DNA]</scope>
    <source>
        <strain evidence="7">DSM 44208</strain>
    </source>
</reference>
<evidence type="ECO:0000256" key="2">
    <source>
        <dbReference type="ARBA" id="ARBA00022964"/>
    </source>
</evidence>
<evidence type="ECO:0000259" key="5">
    <source>
        <dbReference type="PROSITE" id="PS00083"/>
    </source>
</evidence>
<dbReference type="Gene3D" id="2.60.130.10">
    <property type="entry name" value="Aromatic compound dioxygenase"/>
    <property type="match status" value="1"/>
</dbReference>
<dbReference type="InterPro" id="IPR015889">
    <property type="entry name" value="Intradiol_dOase_core"/>
</dbReference>
<gene>
    <name evidence="6" type="ORF">SAMN05660464_0630</name>
</gene>
<dbReference type="GO" id="GO:0019619">
    <property type="term" value="P:3,4-dihydroxybenzoate catabolic process"/>
    <property type="evidence" value="ECO:0007669"/>
    <property type="project" value="InterPro"/>
</dbReference>
<keyword evidence="3" id="KW-0560">Oxidoreductase</keyword>
<dbReference type="AlphaFoldDB" id="A0A1I5JC17"/>
<evidence type="ECO:0000256" key="4">
    <source>
        <dbReference type="SAM" id="MobiDB-lite"/>
    </source>
</evidence>
<dbReference type="Proteomes" id="UP000198857">
    <property type="component" value="Unassembled WGS sequence"/>
</dbReference>
<evidence type="ECO:0000256" key="3">
    <source>
        <dbReference type="ARBA" id="ARBA00023002"/>
    </source>
</evidence>
<proteinExistence type="inferred from homology"/>
<dbReference type="GO" id="GO:0008199">
    <property type="term" value="F:ferric iron binding"/>
    <property type="evidence" value="ECO:0007669"/>
    <property type="project" value="InterPro"/>
</dbReference>
<keyword evidence="2 6" id="KW-0223">Dioxygenase</keyword>
<dbReference type="PANTHER" id="PTHR33711:SF10">
    <property type="entry name" value="INTRADIOL RING-CLEAVAGE DIOXYGENASES DOMAIN-CONTAINING PROTEIN"/>
    <property type="match status" value="1"/>
</dbReference>
<organism evidence="6 7">
    <name type="scientific">Geodermatophilus dictyosporus</name>
    <dbReference type="NCBI Taxonomy" id="1523247"/>
    <lineage>
        <taxon>Bacteria</taxon>
        <taxon>Bacillati</taxon>
        <taxon>Actinomycetota</taxon>
        <taxon>Actinomycetes</taxon>
        <taxon>Geodermatophilales</taxon>
        <taxon>Geodermatophilaceae</taxon>
        <taxon>Geodermatophilus</taxon>
    </lineage>
</organism>
<dbReference type="SUPFAM" id="SSF49482">
    <property type="entry name" value="Aromatic compound dioxygenase"/>
    <property type="match status" value="1"/>
</dbReference>
<evidence type="ECO:0000313" key="7">
    <source>
        <dbReference type="Proteomes" id="UP000198857"/>
    </source>
</evidence>
<dbReference type="EMBL" id="FOWQ01000001">
    <property type="protein sequence ID" value="SFO70282.1"/>
    <property type="molecule type" value="Genomic_DNA"/>
</dbReference>
<evidence type="ECO:0000313" key="6">
    <source>
        <dbReference type="EMBL" id="SFO70282.1"/>
    </source>
</evidence>
<dbReference type="InterPro" id="IPR050770">
    <property type="entry name" value="Intradiol_RC_Dioxygenase"/>
</dbReference>
<dbReference type="STRING" id="1523247.SAMN05660464_0630"/>
<evidence type="ECO:0000256" key="1">
    <source>
        <dbReference type="ARBA" id="ARBA00007825"/>
    </source>
</evidence>
<dbReference type="Pfam" id="PF00775">
    <property type="entry name" value="Dioxygenase_C"/>
    <property type="match status" value="1"/>
</dbReference>
<keyword evidence="7" id="KW-1185">Reference proteome</keyword>
<comment type="similarity">
    <text evidence="1">Belongs to the intradiol ring-cleavage dioxygenase family.</text>
</comment>
<name>A0A1I5JC17_9ACTN</name>
<feature type="region of interest" description="Disordered" evidence="4">
    <location>
        <begin position="1"/>
        <end position="24"/>
    </location>
</feature>
<dbReference type="PROSITE" id="PS00083">
    <property type="entry name" value="INTRADIOL_DIOXYGENAS"/>
    <property type="match status" value="1"/>
</dbReference>
<accession>A0A1I5JC17</accession>
<dbReference type="PANTHER" id="PTHR33711">
    <property type="entry name" value="DIOXYGENASE, PUTATIVE (AFU_ORTHOLOGUE AFUA_2G02910)-RELATED"/>
    <property type="match status" value="1"/>
</dbReference>
<protein>
    <submittedName>
        <fullName evidence="6">Protocatechuate 3,4-dioxygenase, beta subunit</fullName>
    </submittedName>
</protein>
<dbReference type="InterPro" id="IPR012785">
    <property type="entry name" value="Protocat_dOase_b"/>
</dbReference>
<feature type="domain" description="Intradiol ring-cleavage dioxygenases" evidence="5">
    <location>
        <begin position="100"/>
        <end position="128"/>
    </location>
</feature>
<dbReference type="InterPro" id="IPR000627">
    <property type="entry name" value="Intradiol_dOase_C"/>
</dbReference>
<dbReference type="GO" id="GO:0018578">
    <property type="term" value="F:protocatechuate 3,4-dioxygenase activity"/>
    <property type="evidence" value="ECO:0007669"/>
    <property type="project" value="InterPro"/>
</dbReference>
<sequence>MGGVRARPYGPGMTGTTSEASPSGLHLPRYLREDAALRTPVGFPEYRSTALRAPLRTPVDLPHRLTEVTGPVLGEDRVRPEDADLTLRNGGEAIGQRILVYGRVLDSDGRPVPGALVEVWQANAAGRYRHVVDNWPAPLDPHFDGLGRVVTDGLGRYEFMTVRPGAYPWGNHHNAWRPAHIHFSLFGRAFTQRLVTQMYFPDDPLFGQDPIYNAIPAAARHRAVSRYSLERTQDNWALALEWDVVLRGTEQTPFETDDDGDVA</sequence>
<dbReference type="NCBIfam" id="TIGR02422">
    <property type="entry name" value="protocat_beta"/>
    <property type="match status" value="1"/>
</dbReference>